<gene>
    <name evidence="2" type="ORF">CUT44_04040</name>
</gene>
<name>A0A2M8M641_9ACTN</name>
<protein>
    <recommendedName>
        <fullName evidence="4">Lipoprotein</fullName>
    </recommendedName>
</protein>
<proteinExistence type="predicted"/>
<evidence type="ECO:0000256" key="1">
    <source>
        <dbReference type="SAM" id="SignalP"/>
    </source>
</evidence>
<dbReference type="EMBL" id="PGGW01000011">
    <property type="protein sequence ID" value="PJE99675.1"/>
    <property type="molecule type" value="Genomic_DNA"/>
</dbReference>
<dbReference type="RefSeq" id="WP_100200716.1">
    <property type="nucleotide sequence ID" value="NZ_PGGW01000011.1"/>
</dbReference>
<comment type="caution">
    <text evidence="2">The sequence shown here is derived from an EMBL/GenBank/DDBJ whole genome shotgun (WGS) entry which is preliminary data.</text>
</comment>
<evidence type="ECO:0000313" key="2">
    <source>
        <dbReference type="EMBL" id="PJE99675.1"/>
    </source>
</evidence>
<evidence type="ECO:0008006" key="4">
    <source>
        <dbReference type="Google" id="ProtNLM"/>
    </source>
</evidence>
<keyword evidence="3" id="KW-1185">Reference proteome</keyword>
<reference evidence="2 3" key="1">
    <citation type="submission" date="2017-11" db="EMBL/GenBank/DDBJ databases">
        <title>Streptomyces carmine sp. nov., a novel actinomycete isolated from Sophora alopecuroides in Xinjiang, China.</title>
        <authorList>
            <person name="Wang Y."/>
            <person name="Luo X."/>
            <person name="Wan C."/>
            <person name="Zhang L."/>
        </authorList>
    </citation>
    <scope>NUCLEOTIDE SEQUENCE [LARGE SCALE GENOMIC DNA]</scope>
    <source>
        <strain evidence="2 3">TRM SA0054</strain>
    </source>
</reference>
<dbReference type="Proteomes" id="UP000230407">
    <property type="component" value="Unassembled WGS sequence"/>
</dbReference>
<accession>A0A2M8M641</accession>
<dbReference type="AlphaFoldDB" id="A0A2M8M641"/>
<sequence>MHARLTPRALAALVCLFLLPATACQQSNGSAASEPSPTEMPLYSVIEEEESGPSRSIVVEVSTTEGLRLVFDDVATRLTDEAGYVVRINCAGSYPENRLATGRYAVGDTGATVTGLKRNQKEFKPVPGAECPRE</sequence>
<evidence type="ECO:0000313" key="3">
    <source>
        <dbReference type="Proteomes" id="UP000230407"/>
    </source>
</evidence>
<feature type="signal peptide" evidence="1">
    <location>
        <begin position="1"/>
        <end position="23"/>
    </location>
</feature>
<keyword evidence="1" id="KW-0732">Signal</keyword>
<organism evidence="2 3">
    <name type="scientific">Streptomyces carminius</name>
    <dbReference type="NCBI Taxonomy" id="2665496"/>
    <lineage>
        <taxon>Bacteria</taxon>
        <taxon>Bacillati</taxon>
        <taxon>Actinomycetota</taxon>
        <taxon>Actinomycetes</taxon>
        <taxon>Kitasatosporales</taxon>
        <taxon>Streptomycetaceae</taxon>
        <taxon>Streptomyces</taxon>
    </lineage>
</organism>
<feature type="chain" id="PRO_5038510633" description="Lipoprotein" evidence="1">
    <location>
        <begin position="24"/>
        <end position="134"/>
    </location>
</feature>